<sequence length="251" mass="26357">MNRLHAIAFLATLSLCACHKASAPAADPNAPAAPQTAIGKIAAKGIAEARKELQTKNLTLNGDGGININGRRYGGRNDPSLPKAEITPQGDLLIDGKAVAITPEQRKQLLDYRSNLLGVAEAGMTVGLKGADLAGKALTESLGSILSGDTDEFEKKMEAEGKKLEADAMQICAHLGPMLVAQDKLAASLPEFKPYATMTQEDVDDCGKDHKGAAAFSDEDRAKLQQEVRDGVRDAVRGGAQAATEPKDTTP</sequence>
<evidence type="ECO:0000256" key="2">
    <source>
        <dbReference type="SAM" id="SignalP"/>
    </source>
</evidence>
<accession>A0A940X6J6</accession>
<comment type="caution">
    <text evidence="3">The sequence shown here is derived from an EMBL/GenBank/DDBJ whole genome shotgun (WGS) entry which is preliminary data.</text>
</comment>
<feature type="signal peptide" evidence="2">
    <location>
        <begin position="1"/>
        <end position="25"/>
    </location>
</feature>
<dbReference type="AlphaFoldDB" id="A0A940X6J6"/>
<name>A0A940X6J6_9GAMM</name>
<dbReference type="EMBL" id="JAGKTC010000003">
    <property type="protein sequence ID" value="MBP3985195.1"/>
    <property type="molecule type" value="Genomic_DNA"/>
</dbReference>
<gene>
    <name evidence="3" type="ORF">J5837_12335</name>
</gene>
<proteinExistence type="predicted"/>
<feature type="compositionally biased region" description="Basic and acidic residues" evidence="1">
    <location>
        <begin position="205"/>
        <end position="222"/>
    </location>
</feature>
<reference evidence="3" key="1">
    <citation type="journal article" date="2016" name="Int. J. Syst. Evol. Microbiol.">
        <title>Pseudoxanthomonas helianthi sp. nov., isolated from roots of Jerusalem artichoke (Helianthus tuberosus).</title>
        <authorList>
            <person name="Kittiwongwattana C."/>
            <person name="Thawai C."/>
        </authorList>
    </citation>
    <scope>NUCLEOTIDE SEQUENCE</scope>
    <source>
        <strain evidence="3">110414</strain>
    </source>
</reference>
<evidence type="ECO:0000313" key="4">
    <source>
        <dbReference type="Proteomes" id="UP000673447"/>
    </source>
</evidence>
<dbReference type="RefSeq" id="WP_210537078.1">
    <property type="nucleotide sequence ID" value="NZ_JAGKTC010000003.1"/>
</dbReference>
<keyword evidence="4" id="KW-1185">Reference proteome</keyword>
<reference evidence="3" key="2">
    <citation type="submission" date="2021-03" db="EMBL/GenBank/DDBJ databases">
        <authorList>
            <person name="Cao W."/>
        </authorList>
    </citation>
    <scope>NUCLEOTIDE SEQUENCE</scope>
    <source>
        <strain evidence="3">110414</strain>
    </source>
</reference>
<evidence type="ECO:0000256" key="1">
    <source>
        <dbReference type="SAM" id="MobiDB-lite"/>
    </source>
</evidence>
<dbReference type="Proteomes" id="UP000673447">
    <property type="component" value="Unassembled WGS sequence"/>
</dbReference>
<organism evidence="3 4">
    <name type="scientific">Pseudoxanthomonas helianthi</name>
    <dbReference type="NCBI Taxonomy" id="1453541"/>
    <lineage>
        <taxon>Bacteria</taxon>
        <taxon>Pseudomonadati</taxon>
        <taxon>Pseudomonadota</taxon>
        <taxon>Gammaproteobacteria</taxon>
        <taxon>Lysobacterales</taxon>
        <taxon>Lysobacteraceae</taxon>
        <taxon>Pseudoxanthomonas</taxon>
    </lineage>
</organism>
<keyword evidence="2" id="KW-0732">Signal</keyword>
<feature type="chain" id="PRO_5036838501" description="DUF2884 family protein" evidence="2">
    <location>
        <begin position="26"/>
        <end position="251"/>
    </location>
</feature>
<evidence type="ECO:0000313" key="3">
    <source>
        <dbReference type="EMBL" id="MBP3985195.1"/>
    </source>
</evidence>
<protein>
    <recommendedName>
        <fullName evidence="5">DUF2884 family protein</fullName>
    </recommendedName>
</protein>
<dbReference type="PROSITE" id="PS51257">
    <property type="entry name" value="PROKAR_LIPOPROTEIN"/>
    <property type="match status" value="1"/>
</dbReference>
<evidence type="ECO:0008006" key="5">
    <source>
        <dbReference type="Google" id="ProtNLM"/>
    </source>
</evidence>
<feature type="region of interest" description="Disordered" evidence="1">
    <location>
        <begin position="203"/>
        <end position="222"/>
    </location>
</feature>